<comment type="caution">
    <text evidence="1">The sequence shown here is derived from an EMBL/GenBank/DDBJ whole genome shotgun (WGS) entry which is preliminary data.</text>
</comment>
<evidence type="ECO:0000313" key="1">
    <source>
        <dbReference type="EMBL" id="TRX95273.1"/>
    </source>
</evidence>
<proteinExistence type="predicted"/>
<reference evidence="2" key="1">
    <citation type="submission" date="2019-06" db="EMBL/GenBank/DDBJ databases">
        <title>Draft genome sequence of the griseofulvin-producing fungus Xylaria cubensis strain G536.</title>
        <authorList>
            <person name="Mead M.E."/>
            <person name="Raja H.A."/>
            <person name="Steenwyk J.L."/>
            <person name="Knowles S.L."/>
            <person name="Oberlies N.H."/>
            <person name="Rokas A."/>
        </authorList>
    </citation>
    <scope>NUCLEOTIDE SEQUENCE [LARGE SCALE GENOMIC DNA]</scope>
    <source>
        <strain evidence="2">G536</strain>
    </source>
</reference>
<evidence type="ECO:0000313" key="2">
    <source>
        <dbReference type="Proteomes" id="UP000319160"/>
    </source>
</evidence>
<name>A0A553I523_9PEZI</name>
<sequence>MASLCAAERRSIIKGLMTTRPLKPRLAGQRIKQPTPLVLALEEKNQEATSRMVDNDIQQIVDDILEDD</sequence>
<dbReference type="OrthoDB" id="4779704at2759"/>
<dbReference type="Proteomes" id="UP000319160">
    <property type="component" value="Unassembled WGS sequence"/>
</dbReference>
<protein>
    <submittedName>
        <fullName evidence="1">Uncharacterized protein</fullName>
    </submittedName>
</protein>
<dbReference type="AlphaFoldDB" id="A0A553I523"/>
<keyword evidence="2" id="KW-1185">Reference proteome</keyword>
<gene>
    <name evidence="1" type="ORF">FHL15_003965</name>
</gene>
<accession>A0A553I523</accession>
<dbReference type="EMBL" id="VFLP01000017">
    <property type="protein sequence ID" value="TRX95273.1"/>
    <property type="molecule type" value="Genomic_DNA"/>
</dbReference>
<organism evidence="1 2">
    <name type="scientific">Xylaria flabelliformis</name>
    <dbReference type="NCBI Taxonomy" id="2512241"/>
    <lineage>
        <taxon>Eukaryota</taxon>
        <taxon>Fungi</taxon>
        <taxon>Dikarya</taxon>
        <taxon>Ascomycota</taxon>
        <taxon>Pezizomycotina</taxon>
        <taxon>Sordariomycetes</taxon>
        <taxon>Xylariomycetidae</taxon>
        <taxon>Xylariales</taxon>
        <taxon>Xylariaceae</taxon>
        <taxon>Xylaria</taxon>
    </lineage>
</organism>